<feature type="transmembrane region" description="Helical" evidence="2">
    <location>
        <begin position="432"/>
        <end position="453"/>
    </location>
</feature>
<dbReference type="WBParaSite" id="maker-E.canG7_contigs_3702-snap-gene-0.9-mRNA-1">
    <property type="protein sequence ID" value="maker-E.canG7_contigs_3702-snap-gene-0.9-mRNA-1"/>
    <property type="gene ID" value="EcG7_07840"/>
</dbReference>
<feature type="region of interest" description="Disordered" evidence="1">
    <location>
        <begin position="300"/>
        <end position="319"/>
    </location>
</feature>
<keyword evidence="2" id="KW-0812">Transmembrane</keyword>
<feature type="transmembrane region" description="Helical" evidence="2">
    <location>
        <begin position="483"/>
        <end position="502"/>
    </location>
</feature>
<name>A0A915EU69_9CEST</name>
<organism evidence="3 4">
    <name type="scientific">Echinococcus canadensis</name>
    <dbReference type="NCBI Taxonomy" id="519352"/>
    <lineage>
        <taxon>Eukaryota</taxon>
        <taxon>Metazoa</taxon>
        <taxon>Spiralia</taxon>
        <taxon>Lophotrochozoa</taxon>
        <taxon>Platyhelminthes</taxon>
        <taxon>Cestoda</taxon>
        <taxon>Eucestoda</taxon>
        <taxon>Cyclophyllidea</taxon>
        <taxon>Taeniidae</taxon>
        <taxon>Echinococcus</taxon>
        <taxon>Echinococcus canadensis group</taxon>
    </lineage>
</organism>
<feature type="transmembrane region" description="Helical" evidence="2">
    <location>
        <begin position="353"/>
        <end position="371"/>
    </location>
</feature>
<feature type="transmembrane region" description="Helical" evidence="2">
    <location>
        <begin position="402"/>
        <end position="425"/>
    </location>
</feature>
<dbReference type="PANTHER" id="PTHR19346">
    <property type="entry name" value="SUGAR PHOSPHATE TRANSPORTER DOMAIN-CONTAINING PROTEIN"/>
    <property type="match status" value="1"/>
</dbReference>
<keyword evidence="2" id="KW-0472">Membrane</keyword>
<dbReference type="SUPFAM" id="SSF103481">
    <property type="entry name" value="Multidrug resistance efflux transporter EmrE"/>
    <property type="match status" value="1"/>
</dbReference>
<dbReference type="InterPro" id="IPR026505">
    <property type="entry name" value="Solute_c_fam_35_mem_F3/F4"/>
</dbReference>
<keyword evidence="2" id="KW-1133">Transmembrane helix</keyword>
<dbReference type="PANTHER" id="PTHR19346:SF4">
    <property type="entry name" value="SUGAR PHOSPHATE TRANSPORTER DOMAIN-CONTAINING PROTEIN"/>
    <property type="match status" value="1"/>
</dbReference>
<evidence type="ECO:0000313" key="3">
    <source>
        <dbReference type="Proteomes" id="UP000887562"/>
    </source>
</evidence>
<sequence length="613" mass="68708">MTNADLWRLVKASLSPLEEASPACTRFVSRGTEPTDLERIGVAVYSKRIIPSKYSSNLQSTLSASSNGLCKFRASIQLLPSEKMACNPPIKTTRLLKCLQCEHSSRIEGQKVHTQLHTFVEVTLIAGQLNGSHQLVQFGALWVCCIGWRLKHRGKLLIKQERKTITLAPSHPPFQDPPIHLGSNDLLQIYKILILCQSVQSICIANRSFRTICHKPEFGNTNYQINLEHALLLRHSNPRKLTRLLCGIHHLSSLGTHVLRFPPENLQNLQKCYDEQAFSYWKHSNLLGRLLFPRGRQSGCLEDSSAVPPTASTTPASGGAAERRLLFHRSALRVTKVSPGDVGRRIRRVVRRCALFLLTSLLFAVSMNVFFNSIKWFLHLPQNATTVNATMELDEVVDSPALLIYLLNCAFIIFIPFSLVIAICLERRAENLLGLFTAYVIQLTEGHATWSVLLCRSFGLNTLWTLNLYCIARSLRSISVTDMTLLVCVLPPYGYLFSWILVPKKFVAFRIVALILASCGMLFLTYFDPNNIGSKIIAICGVVLQALFATIRRNLVGDITVSRVTAFYGFLGLTHTLLTWPLFVTTSVLTSFEPISWGHFPWLPFLVFTISAA</sequence>
<feature type="transmembrane region" description="Helical" evidence="2">
    <location>
        <begin position="532"/>
        <end position="552"/>
    </location>
</feature>
<evidence type="ECO:0000256" key="1">
    <source>
        <dbReference type="SAM" id="MobiDB-lite"/>
    </source>
</evidence>
<dbReference type="AlphaFoldDB" id="A0A915EU69"/>
<accession>A0A915EU69</accession>
<feature type="compositionally biased region" description="Low complexity" evidence="1">
    <location>
        <begin position="304"/>
        <end position="319"/>
    </location>
</feature>
<reference evidence="4" key="1">
    <citation type="submission" date="2022-11" db="UniProtKB">
        <authorList>
            <consortium name="WormBaseParasite"/>
        </authorList>
    </citation>
    <scope>IDENTIFICATION</scope>
</reference>
<protein>
    <submittedName>
        <fullName evidence="4">Solute carrier family 35 member F3</fullName>
    </submittedName>
</protein>
<feature type="transmembrane region" description="Helical" evidence="2">
    <location>
        <begin position="507"/>
        <end position="526"/>
    </location>
</feature>
<keyword evidence="3" id="KW-1185">Reference proteome</keyword>
<evidence type="ECO:0000313" key="4">
    <source>
        <dbReference type="WBParaSite" id="maker-E.canG7_contigs_3702-snap-gene-0.9-mRNA-1"/>
    </source>
</evidence>
<evidence type="ECO:0000256" key="2">
    <source>
        <dbReference type="SAM" id="Phobius"/>
    </source>
</evidence>
<proteinExistence type="predicted"/>
<dbReference type="InterPro" id="IPR037185">
    <property type="entry name" value="EmrE-like"/>
</dbReference>
<dbReference type="Proteomes" id="UP000887562">
    <property type="component" value="Unplaced"/>
</dbReference>
<feature type="transmembrane region" description="Helical" evidence="2">
    <location>
        <begin position="564"/>
        <end position="583"/>
    </location>
</feature>